<proteinExistence type="predicted"/>
<evidence type="ECO:0000313" key="1">
    <source>
        <dbReference type="EMBL" id="PST40563.1"/>
    </source>
</evidence>
<name>A0A2T3FZ81_9FIRM</name>
<dbReference type="GeneID" id="77470744"/>
<protein>
    <submittedName>
        <fullName evidence="1">Uncharacterized protein</fullName>
    </submittedName>
</protein>
<dbReference type="AlphaFoldDB" id="A0A2T3FZ81"/>
<keyword evidence="2" id="KW-1185">Reference proteome</keyword>
<dbReference type="Proteomes" id="UP000241201">
    <property type="component" value="Unassembled WGS sequence"/>
</dbReference>
<organism evidence="1 2">
    <name type="scientific">Faecalibacillus faecis</name>
    <dbReference type="NCBI Taxonomy" id="1982628"/>
    <lineage>
        <taxon>Bacteria</taxon>
        <taxon>Bacillati</taxon>
        <taxon>Bacillota</taxon>
        <taxon>Erysipelotrichia</taxon>
        <taxon>Erysipelotrichales</taxon>
        <taxon>Coprobacillaceae</taxon>
        <taxon>Faecalibacillus</taxon>
    </lineage>
</organism>
<comment type="caution">
    <text evidence="1">The sequence shown here is derived from an EMBL/GenBank/DDBJ whole genome shotgun (WGS) entry which is preliminary data.</text>
</comment>
<reference evidence="2" key="1">
    <citation type="submission" date="2018-03" db="EMBL/GenBank/DDBJ databases">
        <title>Lachnoclostridium SNUG30370 gen.nov., sp.nov., isolated from human faeces.</title>
        <authorList>
            <person name="Seo B."/>
            <person name="Jeon K."/>
            <person name="Ko G."/>
        </authorList>
    </citation>
    <scope>NUCLEOTIDE SEQUENCE [LARGE SCALE GENOMIC DNA]</scope>
    <source>
        <strain evidence="2">SNUG30370</strain>
    </source>
</reference>
<evidence type="ECO:0000313" key="2">
    <source>
        <dbReference type="Proteomes" id="UP000241201"/>
    </source>
</evidence>
<dbReference type="RefSeq" id="WP_106987870.1">
    <property type="nucleotide sequence ID" value="NZ_PYLP01000006.1"/>
</dbReference>
<gene>
    <name evidence="1" type="ORF">C7U55_06525</name>
</gene>
<sequence length="770" mass="86226">MLEHNELFREYLNTYGRQLNVVVEDHAGKTYSNNEVVSVTKTFKTDLCKSTMQQLNIEIEGDVSLDETVNVKLGVSLQGTDIEQINFGDFIITDREFVVDTESTKFTAYDNMYKAHVDYDPNAFAFPCTVYEFVRNICDLLEIPFEQEEFNNSDKVIESNVFLNSALTYRDVFDMLAQVTGLNVLISKNKLVFREYKNTGITIDEVVLKTLTLKEQYGPINSLVFSRSAESDNIYRNDESSVVENGLCDIKFSDNLILDALNRNDYIDNTFNALNGLKYKIYDLEGFGCCVFEPGDLFNLKDLKGDVYQTIAFNSTITINSGITEKMYLDLPTVSQTDYASATKDERKDLNTRLQVNKELGEIKSYVEETTQSIYKFETGSGNIFDNCRYTLEKNANELQRKVYSNILLGINKAELKGKDICISCYIKVENAIVGQLSNRIGVEFDVGYADETKKTYSVYWYLGQFDLQYLLQTSTADHEERIWAHFKLDDKEISSVSNLKMIIDLNAERAVVANPKVEFGTRPTGFDFDLGYVRDNITTIEENYTQINQTVNDLSLKAVSQEKEITTIKGNVSEVTTRIQSAEIKLQPTNILLAVNEQIGANGQLYTTKFVLDKSGVHISGGGLDIVNNSGTKVFYADANGNLIINNLKAVNGSFSGSITASVITGSTFSITSSDGCTLSIDSNGLVLNAKATSNIFGYQGGILTIGTKKSILDSMFSPITYQEGNSSGKLWTIPLANNVSKIEFGTVMDHRIYFTTLFGRFYVECQSG</sequence>
<accession>A0A2T3FZ81</accession>
<dbReference type="EMBL" id="PYLP01000006">
    <property type="protein sequence ID" value="PST40563.1"/>
    <property type="molecule type" value="Genomic_DNA"/>
</dbReference>